<evidence type="ECO:0000256" key="1">
    <source>
        <dbReference type="SAM" id="MobiDB-lite"/>
    </source>
</evidence>
<feature type="compositionally biased region" description="Pro residues" evidence="1">
    <location>
        <begin position="50"/>
        <end position="61"/>
    </location>
</feature>
<reference evidence="2" key="3">
    <citation type="submission" date="2022-06" db="UniProtKB">
        <authorList>
            <consortium name="EnsemblPlants"/>
        </authorList>
    </citation>
    <scope>IDENTIFICATION</scope>
</reference>
<reference evidence="2" key="2">
    <citation type="submission" date="2018-03" db="EMBL/GenBank/DDBJ databases">
        <title>The Triticum urartu genome reveals the dynamic nature of wheat genome evolution.</title>
        <authorList>
            <person name="Ling H."/>
            <person name="Ma B."/>
            <person name="Shi X."/>
            <person name="Liu H."/>
            <person name="Dong L."/>
            <person name="Sun H."/>
            <person name="Cao Y."/>
            <person name="Gao Q."/>
            <person name="Zheng S."/>
            <person name="Li Y."/>
            <person name="Yu Y."/>
            <person name="Du H."/>
            <person name="Qi M."/>
            <person name="Li Y."/>
            <person name="Yu H."/>
            <person name="Cui Y."/>
            <person name="Wang N."/>
            <person name="Chen C."/>
            <person name="Wu H."/>
            <person name="Zhao Y."/>
            <person name="Zhang J."/>
            <person name="Li Y."/>
            <person name="Zhou W."/>
            <person name="Zhang B."/>
            <person name="Hu W."/>
            <person name="Eijk M."/>
            <person name="Tang J."/>
            <person name="Witsenboer H."/>
            <person name="Zhao S."/>
            <person name="Li Z."/>
            <person name="Zhang A."/>
            <person name="Wang D."/>
            <person name="Liang C."/>
        </authorList>
    </citation>
    <scope>NUCLEOTIDE SEQUENCE [LARGE SCALE GENOMIC DNA]</scope>
    <source>
        <strain evidence="2">cv. G1812</strain>
    </source>
</reference>
<dbReference type="Gramene" id="TuG1812G0300004517.01.T01">
    <property type="protein sequence ID" value="TuG1812G0300004517.01.T01.cds261004"/>
    <property type="gene ID" value="TuG1812G0300004517.01"/>
</dbReference>
<reference evidence="3" key="1">
    <citation type="journal article" date="2013" name="Nature">
        <title>Draft genome of the wheat A-genome progenitor Triticum urartu.</title>
        <authorList>
            <person name="Ling H.Q."/>
            <person name="Zhao S."/>
            <person name="Liu D."/>
            <person name="Wang J."/>
            <person name="Sun H."/>
            <person name="Zhang C."/>
            <person name="Fan H."/>
            <person name="Li D."/>
            <person name="Dong L."/>
            <person name="Tao Y."/>
            <person name="Gao C."/>
            <person name="Wu H."/>
            <person name="Li Y."/>
            <person name="Cui Y."/>
            <person name="Guo X."/>
            <person name="Zheng S."/>
            <person name="Wang B."/>
            <person name="Yu K."/>
            <person name="Liang Q."/>
            <person name="Yang W."/>
            <person name="Lou X."/>
            <person name="Chen J."/>
            <person name="Feng M."/>
            <person name="Jian J."/>
            <person name="Zhang X."/>
            <person name="Luo G."/>
            <person name="Jiang Y."/>
            <person name="Liu J."/>
            <person name="Wang Z."/>
            <person name="Sha Y."/>
            <person name="Zhang B."/>
            <person name="Wu H."/>
            <person name="Tang D."/>
            <person name="Shen Q."/>
            <person name="Xue P."/>
            <person name="Zou S."/>
            <person name="Wang X."/>
            <person name="Liu X."/>
            <person name="Wang F."/>
            <person name="Yang Y."/>
            <person name="An X."/>
            <person name="Dong Z."/>
            <person name="Zhang K."/>
            <person name="Zhang X."/>
            <person name="Luo M.C."/>
            <person name="Dvorak J."/>
            <person name="Tong Y."/>
            <person name="Wang J."/>
            <person name="Yang H."/>
            <person name="Li Z."/>
            <person name="Wang D."/>
            <person name="Zhang A."/>
            <person name="Wang J."/>
        </authorList>
    </citation>
    <scope>NUCLEOTIDE SEQUENCE</scope>
    <source>
        <strain evidence="3">cv. G1812</strain>
    </source>
</reference>
<dbReference type="Proteomes" id="UP000015106">
    <property type="component" value="Chromosome 3"/>
</dbReference>
<evidence type="ECO:0000313" key="2">
    <source>
        <dbReference type="EnsemblPlants" id="TuG1812G0300004517.01.T01.cds261004"/>
    </source>
</evidence>
<dbReference type="EnsemblPlants" id="TuG1812G0300004517.01.T01">
    <property type="protein sequence ID" value="TuG1812G0300004517.01.T01.cds261004"/>
    <property type="gene ID" value="TuG1812G0300004517.01"/>
</dbReference>
<dbReference type="AlphaFoldDB" id="A0A8R7TZG1"/>
<organism evidence="2 3">
    <name type="scientific">Triticum urartu</name>
    <name type="common">Red wild einkorn</name>
    <name type="synonym">Crithodium urartu</name>
    <dbReference type="NCBI Taxonomy" id="4572"/>
    <lineage>
        <taxon>Eukaryota</taxon>
        <taxon>Viridiplantae</taxon>
        <taxon>Streptophyta</taxon>
        <taxon>Embryophyta</taxon>
        <taxon>Tracheophyta</taxon>
        <taxon>Spermatophyta</taxon>
        <taxon>Magnoliopsida</taxon>
        <taxon>Liliopsida</taxon>
        <taxon>Poales</taxon>
        <taxon>Poaceae</taxon>
        <taxon>BOP clade</taxon>
        <taxon>Pooideae</taxon>
        <taxon>Triticodae</taxon>
        <taxon>Triticeae</taxon>
        <taxon>Triticinae</taxon>
        <taxon>Triticum</taxon>
    </lineage>
</organism>
<feature type="region of interest" description="Disordered" evidence="1">
    <location>
        <begin position="1"/>
        <end position="70"/>
    </location>
</feature>
<name>A0A8R7TZG1_TRIUA</name>
<feature type="compositionally biased region" description="Basic and acidic residues" evidence="1">
    <location>
        <begin position="14"/>
        <end position="32"/>
    </location>
</feature>
<sequence length="70" mass="7495">KESKNGRTPQRPATRWEGRGTKHAPKIREGGRRGRRPKITSGAGAEARIPPNPSPPSPIPSPARSRPSPG</sequence>
<protein>
    <submittedName>
        <fullName evidence="2">Uncharacterized protein</fullName>
    </submittedName>
</protein>
<keyword evidence="3" id="KW-1185">Reference proteome</keyword>
<evidence type="ECO:0000313" key="3">
    <source>
        <dbReference type="Proteomes" id="UP000015106"/>
    </source>
</evidence>
<accession>A0A8R7TZG1</accession>
<proteinExistence type="predicted"/>